<protein>
    <submittedName>
        <fullName evidence="2">Uncharacterized protein</fullName>
    </submittedName>
</protein>
<sequence>LKIDPASTGATARRLGRGSTPLRTGGRKAAQGQSSWA</sequence>
<accession>A0A0V1DZX7</accession>
<gene>
    <name evidence="2" type="ORF">T11_6601</name>
</gene>
<reference evidence="2 3" key="1">
    <citation type="submission" date="2015-01" db="EMBL/GenBank/DDBJ databases">
        <title>Evolution of Trichinella species and genotypes.</title>
        <authorList>
            <person name="Korhonen P.K."/>
            <person name="Edoardo P."/>
            <person name="Giuseppe L.R."/>
            <person name="Gasser R.B."/>
        </authorList>
    </citation>
    <scope>NUCLEOTIDE SEQUENCE [LARGE SCALE GENOMIC DNA]</scope>
    <source>
        <strain evidence="2">ISS1029</strain>
    </source>
</reference>
<feature type="non-terminal residue" evidence="2">
    <location>
        <position position="1"/>
    </location>
</feature>
<comment type="caution">
    <text evidence="2">The sequence shown here is derived from an EMBL/GenBank/DDBJ whole genome shotgun (WGS) entry which is preliminary data.</text>
</comment>
<evidence type="ECO:0000256" key="1">
    <source>
        <dbReference type="SAM" id="MobiDB-lite"/>
    </source>
</evidence>
<feature type="non-terminal residue" evidence="2">
    <location>
        <position position="37"/>
    </location>
</feature>
<name>A0A0V1DZX7_9BILA</name>
<dbReference type="AlphaFoldDB" id="A0A0V1DZX7"/>
<proteinExistence type="predicted"/>
<organism evidence="2 3">
    <name type="scientific">Trichinella zimbabwensis</name>
    <dbReference type="NCBI Taxonomy" id="268475"/>
    <lineage>
        <taxon>Eukaryota</taxon>
        <taxon>Metazoa</taxon>
        <taxon>Ecdysozoa</taxon>
        <taxon>Nematoda</taxon>
        <taxon>Enoplea</taxon>
        <taxon>Dorylaimia</taxon>
        <taxon>Trichinellida</taxon>
        <taxon>Trichinellidae</taxon>
        <taxon>Trichinella</taxon>
    </lineage>
</organism>
<evidence type="ECO:0000313" key="3">
    <source>
        <dbReference type="Proteomes" id="UP000055024"/>
    </source>
</evidence>
<feature type="region of interest" description="Disordered" evidence="1">
    <location>
        <begin position="1"/>
        <end position="37"/>
    </location>
</feature>
<evidence type="ECO:0000313" key="2">
    <source>
        <dbReference type="EMBL" id="KRY67150.1"/>
    </source>
</evidence>
<keyword evidence="3" id="KW-1185">Reference proteome</keyword>
<dbReference type="Proteomes" id="UP000055024">
    <property type="component" value="Unassembled WGS sequence"/>
</dbReference>
<dbReference type="EMBL" id="JYDP01007510">
    <property type="protein sequence ID" value="KRY67150.1"/>
    <property type="molecule type" value="Genomic_DNA"/>
</dbReference>